<organism evidence="2 3">
    <name type="scientific">Fusarium oxysporum f. sp. raphani</name>
    <dbReference type="NCBI Taxonomy" id="96318"/>
    <lineage>
        <taxon>Eukaryota</taxon>
        <taxon>Fungi</taxon>
        <taxon>Dikarya</taxon>
        <taxon>Ascomycota</taxon>
        <taxon>Pezizomycotina</taxon>
        <taxon>Sordariomycetes</taxon>
        <taxon>Hypocreomycetidae</taxon>
        <taxon>Hypocreales</taxon>
        <taxon>Nectriaceae</taxon>
        <taxon>Fusarium</taxon>
        <taxon>Fusarium oxysporum species complex</taxon>
    </lineage>
</organism>
<sequence>MAPKKTTVKSGPAGVAKRNVPSETQSRSASNSSTKSAASSVATPTLTTPAGVKKDTGTADHATKMVQWHKARASQRQAEKRALEAQIGQLERWIADDVDKAAGWQMTADELAKKEAGSSVEGPFAAALEKKKAEEAKPSDEKTELESKE</sequence>
<dbReference type="AlphaFoldDB" id="A0A8J5PV93"/>
<gene>
    <name evidence="2" type="ORF">Forpi1262_v013599</name>
</gene>
<evidence type="ECO:0000313" key="3">
    <source>
        <dbReference type="Proteomes" id="UP000693942"/>
    </source>
</evidence>
<proteinExistence type="predicted"/>
<protein>
    <submittedName>
        <fullName evidence="2">Uncharacterized protein</fullName>
    </submittedName>
</protein>
<dbReference type="Proteomes" id="UP000693942">
    <property type="component" value="Unassembled WGS sequence"/>
</dbReference>
<feature type="region of interest" description="Disordered" evidence="1">
    <location>
        <begin position="129"/>
        <end position="149"/>
    </location>
</feature>
<feature type="compositionally biased region" description="Basic and acidic residues" evidence="1">
    <location>
        <begin position="52"/>
        <end position="63"/>
    </location>
</feature>
<evidence type="ECO:0000256" key="1">
    <source>
        <dbReference type="SAM" id="MobiDB-lite"/>
    </source>
</evidence>
<comment type="caution">
    <text evidence="2">The sequence shown here is derived from an EMBL/GenBank/DDBJ whole genome shotgun (WGS) entry which is preliminary data.</text>
</comment>
<evidence type="ECO:0000313" key="2">
    <source>
        <dbReference type="EMBL" id="KAG7425754.1"/>
    </source>
</evidence>
<feature type="region of interest" description="Disordered" evidence="1">
    <location>
        <begin position="1"/>
        <end position="80"/>
    </location>
</feature>
<feature type="compositionally biased region" description="Low complexity" evidence="1">
    <location>
        <begin position="22"/>
        <end position="45"/>
    </location>
</feature>
<accession>A0A8J5PV93</accession>
<name>A0A8J5PV93_FUSOX</name>
<reference evidence="2" key="1">
    <citation type="submission" date="2021-04" db="EMBL/GenBank/DDBJ databases">
        <title>First draft genome resource for Brassicaceae pathogens Fusarium oxysporum f. sp. raphani and Fusarium oxysporum f. sp. rapae.</title>
        <authorList>
            <person name="Asai S."/>
        </authorList>
    </citation>
    <scope>NUCLEOTIDE SEQUENCE</scope>
    <source>
        <strain evidence="2">Tf1262</strain>
    </source>
</reference>
<dbReference type="EMBL" id="JAELUR010000011">
    <property type="protein sequence ID" value="KAG7425754.1"/>
    <property type="molecule type" value="Genomic_DNA"/>
</dbReference>